<accession>D6Y9E6</accession>
<dbReference type="InterPro" id="IPR050979">
    <property type="entry name" value="LD-transpeptidase"/>
</dbReference>
<dbReference type="Gene3D" id="1.10.101.10">
    <property type="entry name" value="PGBD-like superfamily/PGBD"/>
    <property type="match status" value="1"/>
</dbReference>
<keyword evidence="3 6" id="KW-0133">Cell shape</keyword>
<evidence type="ECO:0000259" key="8">
    <source>
        <dbReference type="PROSITE" id="PS52029"/>
    </source>
</evidence>
<evidence type="ECO:0000256" key="1">
    <source>
        <dbReference type="ARBA" id="ARBA00004752"/>
    </source>
</evidence>
<dbReference type="UniPathway" id="UPA00219"/>
<dbReference type="eggNOG" id="COG1376">
    <property type="taxonomic scope" value="Bacteria"/>
</dbReference>
<dbReference type="GO" id="GO:0016740">
    <property type="term" value="F:transferase activity"/>
    <property type="evidence" value="ECO:0007669"/>
    <property type="project" value="UniProtKB-KW"/>
</dbReference>
<dbReference type="PANTHER" id="PTHR30582">
    <property type="entry name" value="L,D-TRANSPEPTIDASE"/>
    <property type="match status" value="1"/>
</dbReference>
<keyword evidence="4 6" id="KW-0573">Peptidoglycan synthesis</keyword>
<dbReference type="InterPro" id="IPR036366">
    <property type="entry name" value="PGBDSf"/>
</dbReference>
<feature type="chain" id="PRO_5003091262" evidence="7">
    <location>
        <begin position="33"/>
        <end position="270"/>
    </location>
</feature>
<reference evidence="9 10" key="1">
    <citation type="submission" date="2010-01" db="EMBL/GenBank/DDBJ databases">
        <title>The complete genome of Thermobispora bispora DSM 43833.</title>
        <authorList>
            <consortium name="US DOE Joint Genome Institute (JGI-PGF)"/>
            <person name="Lucas S."/>
            <person name="Copeland A."/>
            <person name="Lapidus A."/>
            <person name="Glavina del Rio T."/>
            <person name="Dalin E."/>
            <person name="Tice H."/>
            <person name="Bruce D."/>
            <person name="Goodwin L."/>
            <person name="Pitluck S."/>
            <person name="Kyrpides N."/>
            <person name="Mavromatis K."/>
            <person name="Ivanova N."/>
            <person name="Mikhailova N."/>
            <person name="Chertkov O."/>
            <person name="Brettin T."/>
            <person name="Detter J.C."/>
            <person name="Han C."/>
            <person name="Larimer F."/>
            <person name="Land M."/>
            <person name="Hauser L."/>
            <person name="Markowitz V."/>
            <person name="Cheng J.-F."/>
            <person name="Hugenholtz P."/>
            <person name="Woyke T."/>
            <person name="Wu D."/>
            <person name="Jando M."/>
            <person name="Schneider S."/>
            <person name="Klenk H.-P."/>
            <person name="Eisen J.A."/>
        </authorList>
    </citation>
    <scope>NUCLEOTIDE SEQUENCE [LARGE SCALE GENOMIC DNA]</scope>
    <source>
        <strain evidence="10">ATCC 19993 / DSM 43833 / CBS 139.67 / JCM 10125 / KCTC 9307 / NBRC 14880 / R51</strain>
    </source>
</reference>
<dbReference type="PROSITE" id="PS52029">
    <property type="entry name" value="LD_TPASE"/>
    <property type="match status" value="1"/>
</dbReference>
<dbReference type="PANTHER" id="PTHR30582:SF2">
    <property type="entry name" value="L,D-TRANSPEPTIDASE YCIB-RELATED"/>
    <property type="match status" value="1"/>
</dbReference>
<dbReference type="InterPro" id="IPR036365">
    <property type="entry name" value="PGBD-like_sf"/>
</dbReference>
<feature type="signal peptide" evidence="7">
    <location>
        <begin position="1"/>
        <end position="32"/>
    </location>
</feature>
<gene>
    <name evidence="9" type="ordered locus">Tbis_1348</name>
</gene>
<evidence type="ECO:0000313" key="10">
    <source>
        <dbReference type="Proteomes" id="UP000006640"/>
    </source>
</evidence>
<dbReference type="SUPFAM" id="SSF47090">
    <property type="entry name" value="PGBD-like"/>
    <property type="match status" value="1"/>
</dbReference>
<evidence type="ECO:0000256" key="7">
    <source>
        <dbReference type="SAM" id="SignalP"/>
    </source>
</evidence>
<dbReference type="SUPFAM" id="SSF141523">
    <property type="entry name" value="L,D-transpeptidase catalytic domain-like"/>
    <property type="match status" value="1"/>
</dbReference>
<feature type="active site" description="Proton donor/acceptor" evidence="6">
    <location>
        <position position="226"/>
    </location>
</feature>
<protein>
    <submittedName>
        <fullName evidence="9">Peptidoglycan-binding domain 1 protein</fullName>
    </submittedName>
</protein>
<dbReference type="GO" id="GO:0071555">
    <property type="term" value="P:cell wall organization"/>
    <property type="evidence" value="ECO:0007669"/>
    <property type="project" value="UniProtKB-UniRule"/>
</dbReference>
<evidence type="ECO:0000256" key="3">
    <source>
        <dbReference type="ARBA" id="ARBA00022960"/>
    </source>
</evidence>
<evidence type="ECO:0000313" key="9">
    <source>
        <dbReference type="EMBL" id="ADG88066.1"/>
    </source>
</evidence>
<dbReference type="Proteomes" id="UP000006640">
    <property type="component" value="Chromosome"/>
</dbReference>
<keyword evidence="7" id="KW-0732">Signal</keyword>
<dbReference type="Pfam" id="PF03734">
    <property type="entry name" value="YkuD"/>
    <property type="match status" value="1"/>
</dbReference>
<keyword evidence="2" id="KW-0808">Transferase</keyword>
<dbReference type="CDD" id="cd16913">
    <property type="entry name" value="YkuD_like"/>
    <property type="match status" value="1"/>
</dbReference>
<dbReference type="GO" id="GO:0071972">
    <property type="term" value="F:peptidoglycan L,D-transpeptidase activity"/>
    <property type="evidence" value="ECO:0007669"/>
    <property type="project" value="TreeGrafter"/>
</dbReference>
<dbReference type="GO" id="GO:0018104">
    <property type="term" value="P:peptidoglycan-protein cross-linking"/>
    <property type="evidence" value="ECO:0007669"/>
    <property type="project" value="TreeGrafter"/>
</dbReference>
<sequence length="270" mass="29005">MAMSVRGRLAAALLTVGAITVTAWGAAGPAGAVPVPAAAAEARAHPAAAPHYPPFTAPATTLRLGAKGAAVRALQARLKELGYHPGKIDGRYGGATQAAVWAFQKVHGIKPSSTVGRRTWAALERPRAPKVLVPRGRPDRIEVNLTQQIMVLYKKGRPVLISHISSGSGIPYTEYVVWNGKRQRFSGSAITPIGDFRTTWRVSGWHRSYLGMLYNPIFFHGGIALHGSLSVPLYPASHGCVRLPMHVASILPRLVGKGFPVHVRGKYVRR</sequence>
<name>D6Y9E6_THEBD</name>
<dbReference type="GO" id="GO:0008360">
    <property type="term" value="P:regulation of cell shape"/>
    <property type="evidence" value="ECO:0007669"/>
    <property type="project" value="UniProtKB-UniRule"/>
</dbReference>
<dbReference type="eggNOG" id="COG3409">
    <property type="taxonomic scope" value="Bacteria"/>
</dbReference>
<dbReference type="Pfam" id="PF01471">
    <property type="entry name" value="PG_binding_1"/>
    <property type="match status" value="1"/>
</dbReference>
<dbReference type="InterPro" id="IPR038063">
    <property type="entry name" value="Transpep_catalytic_dom"/>
</dbReference>
<comment type="pathway">
    <text evidence="1 6">Cell wall biogenesis; peptidoglycan biosynthesis.</text>
</comment>
<feature type="domain" description="L,D-TPase catalytic" evidence="8">
    <location>
        <begin position="139"/>
        <end position="264"/>
    </location>
</feature>
<evidence type="ECO:0000256" key="4">
    <source>
        <dbReference type="ARBA" id="ARBA00022984"/>
    </source>
</evidence>
<proteinExistence type="predicted"/>
<dbReference type="KEGG" id="tbi:Tbis_1348"/>
<evidence type="ECO:0000256" key="5">
    <source>
        <dbReference type="ARBA" id="ARBA00023316"/>
    </source>
</evidence>
<organism evidence="9 10">
    <name type="scientific">Thermobispora bispora (strain ATCC 19993 / DSM 43833 / CBS 139.67 / JCM 10125 / KCTC 9307 / NBRC 14880 / R51)</name>
    <dbReference type="NCBI Taxonomy" id="469371"/>
    <lineage>
        <taxon>Bacteria</taxon>
        <taxon>Bacillati</taxon>
        <taxon>Actinomycetota</taxon>
        <taxon>Actinomycetes</taxon>
        <taxon>Streptosporangiales</taxon>
        <taxon>Streptosporangiaceae</taxon>
        <taxon>Thermobispora</taxon>
    </lineage>
</organism>
<dbReference type="InterPro" id="IPR005490">
    <property type="entry name" value="LD_TPept_cat_dom"/>
</dbReference>
<dbReference type="EMBL" id="CP001874">
    <property type="protein sequence ID" value="ADG88066.1"/>
    <property type="molecule type" value="Genomic_DNA"/>
</dbReference>
<evidence type="ECO:0000256" key="6">
    <source>
        <dbReference type="PROSITE-ProRule" id="PRU01373"/>
    </source>
</evidence>
<dbReference type="AlphaFoldDB" id="D6Y9E6"/>
<keyword evidence="10" id="KW-1185">Reference proteome</keyword>
<evidence type="ECO:0000256" key="2">
    <source>
        <dbReference type="ARBA" id="ARBA00022679"/>
    </source>
</evidence>
<dbReference type="STRING" id="469371.Tbis_1348"/>
<dbReference type="HOGENOM" id="CLU_069585_1_0_11"/>
<dbReference type="InterPro" id="IPR002477">
    <property type="entry name" value="Peptidoglycan-bd-like"/>
</dbReference>
<dbReference type="GO" id="GO:0005576">
    <property type="term" value="C:extracellular region"/>
    <property type="evidence" value="ECO:0007669"/>
    <property type="project" value="TreeGrafter"/>
</dbReference>
<feature type="active site" description="Nucleophile" evidence="6">
    <location>
        <position position="240"/>
    </location>
</feature>
<dbReference type="Gene3D" id="2.40.440.10">
    <property type="entry name" value="L,D-transpeptidase catalytic domain-like"/>
    <property type="match status" value="1"/>
</dbReference>
<keyword evidence="5 6" id="KW-0961">Cell wall biogenesis/degradation</keyword>